<gene>
    <name evidence="2" type="ORF">MOX02_57750</name>
</gene>
<comment type="caution">
    <text evidence="2">The sequence shown here is derived from an EMBL/GenBank/DDBJ whole genome shotgun (WGS) entry which is preliminary data.</text>
</comment>
<dbReference type="Pfam" id="PF13683">
    <property type="entry name" value="rve_3"/>
    <property type="match status" value="1"/>
</dbReference>
<dbReference type="GO" id="GO:0015074">
    <property type="term" value="P:DNA integration"/>
    <property type="evidence" value="ECO:0007669"/>
    <property type="project" value="InterPro"/>
</dbReference>
<evidence type="ECO:0000313" key="2">
    <source>
        <dbReference type="EMBL" id="GEP07737.1"/>
    </source>
</evidence>
<organism evidence="2 3">
    <name type="scientific">Methylobacterium oxalidis</name>
    <dbReference type="NCBI Taxonomy" id="944322"/>
    <lineage>
        <taxon>Bacteria</taxon>
        <taxon>Pseudomonadati</taxon>
        <taxon>Pseudomonadota</taxon>
        <taxon>Alphaproteobacteria</taxon>
        <taxon>Hyphomicrobiales</taxon>
        <taxon>Methylobacteriaceae</taxon>
        <taxon>Methylobacterium</taxon>
    </lineage>
</organism>
<accession>A0A512JCV8</accession>
<evidence type="ECO:0000259" key="1">
    <source>
        <dbReference type="Pfam" id="PF13683"/>
    </source>
</evidence>
<dbReference type="AlphaFoldDB" id="A0A512JCV8"/>
<dbReference type="InterPro" id="IPR001584">
    <property type="entry name" value="Integrase_cat-core"/>
</dbReference>
<sequence length="102" mass="11651">MRRGQRPSAEQAVLRLCQIEVQTAQGKGITLACKESGIREQLKDECLRQEIFYSLREAQTVISLWQNTYSRVRPHSSLGYRPPMPVSFPDLAFRLPVSATMQ</sequence>
<dbReference type="Proteomes" id="UP000321960">
    <property type="component" value="Unassembled WGS sequence"/>
</dbReference>
<evidence type="ECO:0000313" key="3">
    <source>
        <dbReference type="Proteomes" id="UP000321960"/>
    </source>
</evidence>
<name>A0A512JCV8_9HYPH</name>
<dbReference type="EMBL" id="BJZU01000179">
    <property type="protein sequence ID" value="GEP07737.1"/>
    <property type="molecule type" value="Genomic_DNA"/>
</dbReference>
<reference evidence="2 3" key="1">
    <citation type="submission" date="2019-07" db="EMBL/GenBank/DDBJ databases">
        <title>Whole genome shotgun sequence of Methylobacterium oxalidis NBRC 107715.</title>
        <authorList>
            <person name="Hosoyama A."/>
            <person name="Uohara A."/>
            <person name="Ohji S."/>
            <person name="Ichikawa N."/>
        </authorList>
    </citation>
    <scope>NUCLEOTIDE SEQUENCE [LARGE SCALE GENOMIC DNA]</scope>
    <source>
        <strain evidence="2 3">NBRC 107715</strain>
    </source>
</reference>
<proteinExistence type="predicted"/>
<feature type="domain" description="Integrase catalytic" evidence="1">
    <location>
        <begin position="40"/>
        <end position="83"/>
    </location>
</feature>
<protein>
    <recommendedName>
        <fullName evidence="1">Integrase catalytic domain-containing protein</fullName>
    </recommendedName>
</protein>